<evidence type="ECO:0000256" key="1">
    <source>
        <dbReference type="SAM" id="SignalP"/>
    </source>
</evidence>
<feature type="signal peptide" evidence="1">
    <location>
        <begin position="1"/>
        <end position="18"/>
    </location>
</feature>
<feature type="chain" id="PRO_5032385082" evidence="1">
    <location>
        <begin position="19"/>
        <end position="161"/>
    </location>
</feature>
<evidence type="ECO:0000313" key="2">
    <source>
        <dbReference type="EMBL" id="CAF3577566.1"/>
    </source>
</evidence>
<protein>
    <submittedName>
        <fullName evidence="2">Uncharacterized protein</fullName>
    </submittedName>
</protein>
<gene>
    <name evidence="2" type="ORF">FNK824_LOCUS2260</name>
</gene>
<proteinExistence type="predicted"/>
<dbReference type="EMBL" id="CAJOBE010000134">
    <property type="protein sequence ID" value="CAF3577566.1"/>
    <property type="molecule type" value="Genomic_DNA"/>
</dbReference>
<keyword evidence="1" id="KW-0732">Signal</keyword>
<comment type="caution">
    <text evidence="2">The sequence shown here is derived from an EMBL/GenBank/DDBJ whole genome shotgun (WGS) entry which is preliminary data.</text>
</comment>
<sequence>MVKLIILIALVYLGLVSAGGFGSNRGIGGDIHHGGSIGGRGYDNTGESRLCANSTLVQSYVKQTQAVITQLNNNGSFTDFFEKRKEETSYLQNADNTAVLTSNCTKYFKDLDAARTRDKIAQNQRDRYTEIANRLLDNILDKCQTQFRDYGRRIFPSVHKY</sequence>
<reference evidence="2" key="1">
    <citation type="submission" date="2021-02" db="EMBL/GenBank/DDBJ databases">
        <authorList>
            <person name="Nowell W R."/>
        </authorList>
    </citation>
    <scope>NUCLEOTIDE SEQUENCE</scope>
</reference>
<name>A0A818M0S7_9BILA</name>
<dbReference type="AlphaFoldDB" id="A0A818M0S7"/>
<accession>A0A818M0S7</accession>
<dbReference type="Proteomes" id="UP000663874">
    <property type="component" value="Unassembled WGS sequence"/>
</dbReference>
<evidence type="ECO:0000313" key="3">
    <source>
        <dbReference type="Proteomes" id="UP000663874"/>
    </source>
</evidence>
<organism evidence="2 3">
    <name type="scientific">Rotaria sordida</name>
    <dbReference type="NCBI Taxonomy" id="392033"/>
    <lineage>
        <taxon>Eukaryota</taxon>
        <taxon>Metazoa</taxon>
        <taxon>Spiralia</taxon>
        <taxon>Gnathifera</taxon>
        <taxon>Rotifera</taxon>
        <taxon>Eurotatoria</taxon>
        <taxon>Bdelloidea</taxon>
        <taxon>Philodinida</taxon>
        <taxon>Philodinidae</taxon>
        <taxon>Rotaria</taxon>
    </lineage>
</organism>